<dbReference type="Proteomes" id="UP000006882">
    <property type="component" value="Chromosome G7"/>
</dbReference>
<keyword evidence="2" id="KW-1185">Reference proteome</keyword>
<organism evidence="1 2">
    <name type="scientific">Prunus persica</name>
    <name type="common">Peach</name>
    <name type="synonym">Amygdalus persica</name>
    <dbReference type="NCBI Taxonomy" id="3760"/>
    <lineage>
        <taxon>Eukaryota</taxon>
        <taxon>Viridiplantae</taxon>
        <taxon>Streptophyta</taxon>
        <taxon>Embryophyta</taxon>
        <taxon>Tracheophyta</taxon>
        <taxon>Spermatophyta</taxon>
        <taxon>Magnoliopsida</taxon>
        <taxon>eudicotyledons</taxon>
        <taxon>Gunneridae</taxon>
        <taxon>Pentapetalae</taxon>
        <taxon>rosids</taxon>
        <taxon>fabids</taxon>
        <taxon>Rosales</taxon>
        <taxon>Rosaceae</taxon>
        <taxon>Amygdaloideae</taxon>
        <taxon>Amygdaleae</taxon>
        <taxon>Prunus</taxon>
    </lineage>
</organism>
<gene>
    <name evidence="1" type="ORF">PRUPE_7G190600</name>
</gene>
<dbReference type="EMBL" id="CM007657">
    <property type="protein sequence ID" value="ONH97441.1"/>
    <property type="molecule type" value="Genomic_DNA"/>
</dbReference>
<name>A0A251NDN2_PRUPE</name>
<reference evidence="1 2" key="1">
    <citation type="journal article" date="2013" name="Nat. Genet.">
        <title>The high-quality draft genome of peach (Prunus persica) identifies unique patterns of genetic diversity, domestication and genome evolution.</title>
        <authorList>
            <consortium name="International Peach Genome Initiative"/>
            <person name="Verde I."/>
            <person name="Abbott A.G."/>
            <person name="Scalabrin S."/>
            <person name="Jung S."/>
            <person name="Shu S."/>
            <person name="Marroni F."/>
            <person name="Zhebentyayeva T."/>
            <person name="Dettori M.T."/>
            <person name="Grimwood J."/>
            <person name="Cattonaro F."/>
            <person name="Zuccolo A."/>
            <person name="Rossini L."/>
            <person name="Jenkins J."/>
            <person name="Vendramin E."/>
            <person name="Meisel L.A."/>
            <person name="Decroocq V."/>
            <person name="Sosinski B."/>
            <person name="Prochnik S."/>
            <person name="Mitros T."/>
            <person name="Policriti A."/>
            <person name="Cipriani G."/>
            <person name="Dondini L."/>
            <person name="Ficklin S."/>
            <person name="Goodstein D.M."/>
            <person name="Xuan P."/>
            <person name="Del Fabbro C."/>
            <person name="Aramini V."/>
            <person name="Copetti D."/>
            <person name="Gonzalez S."/>
            <person name="Horner D.S."/>
            <person name="Falchi R."/>
            <person name="Lucas S."/>
            <person name="Mica E."/>
            <person name="Maldonado J."/>
            <person name="Lazzari B."/>
            <person name="Bielenberg D."/>
            <person name="Pirona R."/>
            <person name="Miculan M."/>
            <person name="Barakat A."/>
            <person name="Testolin R."/>
            <person name="Stella A."/>
            <person name="Tartarini S."/>
            <person name="Tonutti P."/>
            <person name="Arus P."/>
            <person name="Orellana A."/>
            <person name="Wells C."/>
            <person name="Main D."/>
            <person name="Vizzotto G."/>
            <person name="Silva H."/>
            <person name="Salamini F."/>
            <person name="Schmutz J."/>
            <person name="Morgante M."/>
            <person name="Rokhsar D.S."/>
        </authorList>
    </citation>
    <scope>NUCLEOTIDE SEQUENCE [LARGE SCALE GENOMIC DNA]</scope>
    <source>
        <strain evidence="2">cv. Nemared</strain>
    </source>
</reference>
<evidence type="ECO:0000313" key="2">
    <source>
        <dbReference type="Proteomes" id="UP000006882"/>
    </source>
</evidence>
<protein>
    <submittedName>
        <fullName evidence="1">Uncharacterized protein</fullName>
    </submittedName>
</protein>
<dbReference type="Gramene" id="ONH97441">
    <property type="protein sequence ID" value="ONH97441"/>
    <property type="gene ID" value="PRUPE_7G190600"/>
</dbReference>
<dbReference type="AlphaFoldDB" id="A0A251NDN2"/>
<sequence length="95" mass="11004">MKWVITYRRLRVQLFKHDDTTHELGQVCRKSSICSVSNFSPAIYSATQLQRLRERMVMTCRLYIQKKGGSSSKRHGLYKQIVVVGLLLSGWVKTT</sequence>
<accession>A0A251NDN2</accession>
<proteinExistence type="predicted"/>
<evidence type="ECO:0000313" key="1">
    <source>
        <dbReference type="EMBL" id="ONH97441.1"/>
    </source>
</evidence>